<feature type="domain" description="EMC1 first beta-propeller" evidence="2">
    <location>
        <begin position="141"/>
        <end position="191"/>
    </location>
</feature>
<reference evidence="3" key="1">
    <citation type="submission" date="2018-10" db="EMBL/GenBank/DDBJ databases">
        <title>Population genomic analysis revealed the cold adaptation of white poplar.</title>
        <authorList>
            <person name="Liu Y.-J."/>
        </authorList>
    </citation>
    <scope>NUCLEOTIDE SEQUENCE [LARGE SCALE GENOMIC DNA]</scope>
    <source>
        <strain evidence="3">PAL-ZL1</strain>
    </source>
</reference>
<gene>
    <name evidence="3" type="ORF">D5086_0000206000</name>
</gene>
<evidence type="ECO:0000313" key="3">
    <source>
        <dbReference type="EMBL" id="TKR98141.1"/>
    </source>
</evidence>
<keyword evidence="1" id="KW-0732">Signal</keyword>
<dbReference type="InterPro" id="IPR015943">
    <property type="entry name" value="WD40/YVTN_repeat-like_dom_sf"/>
</dbReference>
<dbReference type="InterPro" id="IPR026895">
    <property type="entry name" value="EMC1"/>
</dbReference>
<dbReference type="EMBL" id="RCHU01000688">
    <property type="protein sequence ID" value="TKR98141.1"/>
    <property type="molecule type" value="Genomic_DNA"/>
</dbReference>
<dbReference type="AlphaFoldDB" id="A0A4U5PNZ2"/>
<dbReference type="GO" id="GO:0072546">
    <property type="term" value="C:EMC complex"/>
    <property type="evidence" value="ECO:0007669"/>
    <property type="project" value="InterPro"/>
</dbReference>
<dbReference type="PANTHER" id="PTHR21573">
    <property type="entry name" value="ER MEMBRANE PROTEIN COMPLEX SUBUNIT 1"/>
    <property type="match status" value="1"/>
</dbReference>
<comment type="caution">
    <text evidence="3">The sequence shown here is derived from an EMBL/GenBank/DDBJ whole genome shotgun (WGS) entry which is preliminary data.</text>
</comment>
<feature type="domain" description="EMC1 first beta-propeller" evidence="2">
    <location>
        <begin position="24"/>
        <end position="132"/>
    </location>
</feature>
<evidence type="ECO:0000256" key="1">
    <source>
        <dbReference type="SAM" id="SignalP"/>
    </source>
</evidence>
<dbReference type="PANTHER" id="PTHR21573:SF0">
    <property type="entry name" value="ER MEMBRANE PROTEIN COMPLEX SUBUNIT 1"/>
    <property type="match status" value="1"/>
</dbReference>
<name>A0A4U5PNZ2_POPAL</name>
<organism evidence="3">
    <name type="scientific">Populus alba</name>
    <name type="common">White poplar</name>
    <dbReference type="NCBI Taxonomy" id="43335"/>
    <lineage>
        <taxon>Eukaryota</taxon>
        <taxon>Viridiplantae</taxon>
        <taxon>Streptophyta</taxon>
        <taxon>Embryophyta</taxon>
        <taxon>Tracheophyta</taxon>
        <taxon>Spermatophyta</taxon>
        <taxon>Magnoliopsida</taxon>
        <taxon>eudicotyledons</taxon>
        <taxon>Gunneridae</taxon>
        <taxon>Pentapetalae</taxon>
        <taxon>rosids</taxon>
        <taxon>fabids</taxon>
        <taxon>Malpighiales</taxon>
        <taxon>Salicaceae</taxon>
        <taxon>Saliceae</taxon>
        <taxon>Populus</taxon>
    </lineage>
</organism>
<feature type="signal peptide" evidence="1">
    <location>
        <begin position="1"/>
        <end position="23"/>
    </location>
</feature>
<sequence length="303" mass="34574">MAMAIRSLLIFLCILSITVPTFSLYEDQAGLVDWHQKYIGKVKHAVFQTQKTGRKRVLVSTEENVIASLDLRHGEIFWRHVLGTNDAIDGIDIAMGKYLITLSSEGSILRAWNLPDGQMWWESFLQGPKQLKIILVHFVFEVQEVIQHHDSNTVYVVGFVGFSQFDVYQINAKNGELIKHDSAAFDGGFSGERTDKHSHWFSMETMTFTSNVKQGHDWNSDLLKERIKLNQQRGFVHKGGWPCINNRSYNIKLPVEKKGVTVAKVEQNLFEWLKGHMLKVKGTLMLASAEDVAAIQDMRLKKL</sequence>
<feature type="chain" id="PRO_5020661226" description="EMC1 first beta-propeller domain-containing protein" evidence="1">
    <location>
        <begin position="24"/>
        <end position="303"/>
    </location>
</feature>
<dbReference type="InterPro" id="IPR011047">
    <property type="entry name" value="Quinoprotein_ADH-like_sf"/>
</dbReference>
<dbReference type="Pfam" id="PF25293">
    <property type="entry name" value="Beta-prop_EMC1_N"/>
    <property type="match status" value="2"/>
</dbReference>
<proteinExistence type="predicted"/>
<dbReference type="GO" id="GO:0034975">
    <property type="term" value="P:protein folding in endoplasmic reticulum"/>
    <property type="evidence" value="ECO:0007669"/>
    <property type="project" value="TreeGrafter"/>
</dbReference>
<dbReference type="STRING" id="43335.A0A4U5PNZ2"/>
<dbReference type="InterPro" id="IPR058545">
    <property type="entry name" value="Beta-prop_EMC1_1st"/>
</dbReference>
<accession>A0A4U5PNZ2</accession>
<dbReference type="Gene3D" id="2.130.10.10">
    <property type="entry name" value="YVTN repeat-like/Quinoprotein amine dehydrogenase"/>
    <property type="match status" value="1"/>
</dbReference>
<protein>
    <recommendedName>
        <fullName evidence="2">EMC1 first beta-propeller domain-containing protein</fullName>
    </recommendedName>
</protein>
<evidence type="ECO:0000259" key="2">
    <source>
        <dbReference type="Pfam" id="PF25293"/>
    </source>
</evidence>
<dbReference type="SUPFAM" id="SSF50998">
    <property type="entry name" value="Quinoprotein alcohol dehydrogenase-like"/>
    <property type="match status" value="1"/>
</dbReference>